<accession>A0A9X2EQQ7</accession>
<dbReference type="AlphaFoldDB" id="A0A9X2EQQ7"/>
<protein>
    <submittedName>
        <fullName evidence="2">Uncharacterized protein</fullName>
    </submittedName>
</protein>
<reference evidence="2" key="1">
    <citation type="journal article" date="2022" name="Arch. Microbiol.">
        <title>Microbulbifer okhotskensis sp. nov., isolated from a deep bottom sediment of the Okhotsk Sea.</title>
        <authorList>
            <person name="Romanenko L."/>
            <person name="Kurilenko V."/>
            <person name="Otstavnykh N."/>
            <person name="Velansky P."/>
            <person name="Isaeva M."/>
            <person name="Mikhailov V."/>
        </authorList>
    </citation>
    <scope>NUCLEOTIDE SEQUENCE</scope>
    <source>
        <strain evidence="2">OS29</strain>
    </source>
</reference>
<dbReference type="EMBL" id="JALBWM010000180">
    <property type="protein sequence ID" value="MCO1336709.1"/>
    <property type="molecule type" value="Genomic_DNA"/>
</dbReference>
<keyword evidence="3" id="KW-1185">Reference proteome</keyword>
<sequence>MFSGRSLLLAALQLSQIGKEWDGVIQPKPNHYAGKVNKLSQKAKRKRAKWN</sequence>
<name>A0A9X2EQQ7_9GAMM</name>
<gene>
    <name evidence="2" type="ORF">MO867_20490</name>
</gene>
<comment type="caution">
    <text evidence="2">The sequence shown here is derived from an EMBL/GenBank/DDBJ whole genome shotgun (WGS) entry which is preliminary data.</text>
</comment>
<evidence type="ECO:0000256" key="1">
    <source>
        <dbReference type="SAM" id="MobiDB-lite"/>
    </source>
</evidence>
<feature type="region of interest" description="Disordered" evidence="1">
    <location>
        <begin position="32"/>
        <end position="51"/>
    </location>
</feature>
<organism evidence="2 3">
    <name type="scientific">Microbulbifer okhotskensis</name>
    <dbReference type="NCBI Taxonomy" id="2926617"/>
    <lineage>
        <taxon>Bacteria</taxon>
        <taxon>Pseudomonadati</taxon>
        <taxon>Pseudomonadota</taxon>
        <taxon>Gammaproteobacteria</taxon>
        <taxon>Cellvibrionales</taxon>
        <taxon>Microbulbiferaceae</taxon>
        <taxon>Microbulbifer</taxon>
    </lineage>
</organism>
<dbReference type="Proteomes" id="UP001139028">
    <property type="component" value="Unassembled WGS sequence"/>
</dbReference>
<proteinExistence type="predicted"/>
<evidence type="ECO:0000313" key="2">
    <source>
        <dbReference type="EMBL" id="MCO1336709.1"/>
    </source>
</evidence>
<feature type="compositionally biased region" description="Basic residues" evidence="1">
    <location>
        <begin position="41"/>
        <end position="51"/>
    </location>
</feature>
<evidence type="ECO:0000313" key="3">
    <source>
        <dbReference type="Proteomes" id="UP001139028"/>
    </source>
</evidence>
<dbReference type="RefSeq" id="WP_252472570.1">
    <property type="nucleotide sequence ID" value="NZ_JALBWM010000180.1"/>
</dbReference>